<reference evidence="2 3" key="1">
    <citation type="submission" date="2020-08" db="EMBL/GenBank/DDBJ databases">
        <title>Genomic Encyclopedia of Type Strains, Phase IV (KMG-IV): sequencing the most valuable type-strain genomes for metagenomic binning, comparative biology and taxonomic classification.</title>
        <authorList>
            <person name="Goeker M."/>
        </authorList>
    </citation>
    <scope>NUCLEOTIDE SEQUENCE [LARGE SCALE GENOMIC DNA]</scope>
    <source>
        <strain evidence="2 3">DSM 24448</strain>
    </source>
</reference>
<evidence type="ECO:0000313" key="2">
    <source>
        <dbReference type="EMBL" id="MBB5661325.1"/>
    </source>
</evidence>
<protein>
    <submittedName>
        <fullName evidence="2">Putative membrane protein</fullName>
    </submittedName>
</protein>
<dbReference type="AlphaFoldDB" id="A0A7W9A5D0"/>
<keyword evidence="3" id="KW-1185">Reference proteome</keyword>
<organism evidence="2 3">
    <name type="scientific">Brevundimonas halotolerans</name>
    <dbReference type="NCBI Taxonomy" id="69670"/>
    <lineage>
        <taxon>Bacteria</taxon>
        <taxon>Pseudomonadati</taxon>
        <taxon>Pseudomonadota</taxon>
        <taxon>Alphaproteobacteria</taxon>
        <taxon>Caulobacterales</taxon>
        <taxon>Caulobacteraceae</taxon>
        <taxon>Brevundimonas</taxon>
    </lineage>
</organism>
<dbReference type="Proteomes" id="UP000548978">
    <property type="component" value="Unassembled WGS sequence"/>
</dbReference>
<gene>
    <name evidence="2" type="ORF">FHS65_002085</name>
</gene>
<sequence length="161" mass="16328">MRLILSAVAVLALAACSPEAEAPPPVEAPAPVLELGGVPLDQPLRALGTEPFWGVDVTADALVYSGVDRPERRATHDGVELMGTVASWRGTTSDGAPMDLILMATECSDGMSDRTYPLTARLEVGGETLNGCAATVSAIMSAGESGLVVDAPADAAPAPAS</sequence>
<comment type="caution">
    <text evidence="2">The sequence shown here is derived from an EMBL/GenBank/DDBJ whole genome shotgun (WGS) entry which is preliminary data.</text>
</comment>
<feature type="chain" id="PRO_5031529666" evidence="1">
    <location>
        <begin position="23"/>
        <end position="161"/>
    </location>
</feature>
<accession>A0A7W9A5D0</accession>
<dbReference type="OrthoDB" id="5489750at2"/>
<dbReference type="RefSeq" id="WP_123288477.1">
    <property type="nucleotide sequence ID" value="NZ_JACIJB010000009.1"/>
</dbReference>
<name>A0A7W9A5D0_9CAUL</name>
<evidence type="ECO:0000313" key="3">
    <source>
        <dbReference type="Proteomes" id="UP000548978"/>
    </source>
</evidence>
<dbReference type="PROSITE" id="PS51257">
    <property type="entry name" value="PROKAR_LIPOPROTEIN"/>
    <property type="match status" value="1"/>
</dbReference>
<proteinExistence type="predicted"/>
<keyword evidence="1" id="KW-0732">Signal</keyword>
<feature type="signal peptide" evidence="1">
    <location>
        <begin position="1"/>
        <end position="22"/>
    </location>
</feature>
<dbReference type="EMBL" id="JACIJB010000009">
    <property type="protein sequence ID" value="MBB5661325.1"/>
    <property type="molecule type" value="Genomic_DNA"/>
</dbReference>
<evidence type="ECO:0000256" key="1">
    <source>
        <dbReference type="SAM" id="SignalP"/>
    </source>
</evidence>